<dbReference type="AlphaFoldDB" id="A0A3N4K7L6"/>
<evidence type="ECO:0000256" key="1">
    <source>
        <dbReference type="ARBA" id="ARBA00004123"/>
    </source>
</evidence>
<reference evidence="4 5" key="1">
    <citation type="journal article" date="2018" name="Nat. Ecol. Evol.">
        <title>Pezizomycetes genomes reveal the molecular basis of ectomycorrhizal truffle lifestyle.</title>
        <authorList>
            <person name="Murat C."/>
            <person name="Payen T."/>
            <person name="Noel B."/>
            <person name="Kuo A."/>
            <person name="Morin E."/>
            <person name="Chen J."/>
            <person name="Kohler A."/>
            <person name="Krizsan K."/>
            <person name="Balestrini R."/>
            <person name="Da Silva C."/>
            <person name="Montanini B."/>
            <person name="Hainaut M."/>
            <person name="Levati E."/>
            <person name="Barry K.W."/>
            <person name="Belfiori B."/>
            <person name="Cichocki N."/>
            <person name="Clum A."/>
            <person name="Dockter R.B."/>
            <person name="Fauchery L."/>
            <person name="Guy J."/>
            <person name="Iotti M."/>
            <person name="Le Tacon F."/>
            <person name="Lindquist E.A."/>
            <person name="Lipzen A."/>
            <person name="Malagnac F."/>
            <person name="Mello A."/>
            <person name="Molinier V."/>
            <person name="Miyauchi S."/>
            <person name="Poulain J."/>
            <person name="Riccioni C."/>
            <person name="Rubini A."/>
            <person name="Sitrit Y."/>
            <person name="Splivallo R."/>
            <person name="Traeger S."/>
            <person name="Wang M."/>
            <person name="Zifcakova L."/>
            <person name="Wipf D."/>
            <person name="Zambonelli A."/>
            <person name="Paolocci F."/>
            <person name="Nowrousian M."/>
            <person name="Ottonello S."/>
            <person name="Baldrian P."/>
            <person name="Spatafora J.W."/>
            <person name="Henrissat B."/>
            <person name="Nagy L.G."/>
            <person name="Aury J.M."/>
            <person name="Wincker P."/>
            <person name="Grigoriev I.V."/>
            <person name="Bonfante P."/>
            <person name="Martin F.M."/>
        </authorList>
    </citation>
    <scope>NUCLEOTIDE SEQUENCE [LARGE SCALE GENOMIC DNA]</scope>
    <source>
        <strain evidence="4 5">CCBAS932</strain>
    </source>
</reference>
<feature type="domain" description="ELYS-like" evidence="3">
    <location>
        <begin position="41"/>
        <end position="258"/>
    </location>
</feature>
<dbReference type="GO" id="GO:0005634">
    <property type="term" value="C:nucleus"/>
    <property type="evidence" value="ECO:0007669"/>
    <property type="project" value="UniProtKB-SubCell"/>
</dbReference>
<dbReference type="EMBL" id="ML119293">
    <property type="protein sequence ID" value="RPB06537.1"/>
    <property type="molecule type" value="Genomic_DNA"/>
</dbReference>
<dbReference type="Pfam" id="PF13934">
    <property type="entry name" value="ELYS"/>
    <property type="match status" value="1"/>
</dbReference>
<dbReference type="OrthoDB" id="20729at2759"/>
<evidence type="ECO:0000256" key="2">
    <source>
        <dbReference type="ARBA" id="ARBA00023242"/>
    </source>
</evidence>
<keyword evidence="5" id="KW-1185">Reference proteome</keyword>
<organism evidence="4 5">
    <name type="scientific">Morchella conica CCBAS932</name>
    <dbReference type="NCBI Taxonomy" id="1392247"/>
    <lineage>
        <taxon>Eukaryota</taxon>
        <taxon>Fungi</taxon>
        <taxon>Dikarya</taxon>
        <taxon>Ascomycota</taxon>
        <taxon>Pezizomycotina</taxon>
        <taxon>Pezizomycetes</taxon>
        <taxon>Pezizales</taxon>
        <taxon>Morchellaceae</taxon>
        <taxon>Morchella</taxon>
    </lineage>
</organism>
<name>A0A3N4K7L6_9PEZI</name>
<evidence type="ECO:0000313" key="5">
    <source>
        <dbReference type="Proteomes" id="UP000277580"/>
    </source>
</evidence>
<evidence type="ECO:0000313" key="4">
    <source>
        <dbReference type="EMBL" id="RPB06537.1"/>
    </source>
</evidence>
<sequence length="317" mass="35908">MDIDHNTPNHYRSIFPDDKKFPFSKERISRILRNRSLLDGKLFFDIVLTTIAHVDDINQIYPPKNVAGLRLLVHTIEEKEELDRLKKSSFVYYLLKDFDRAHPRNGFATQYANKVLIPPNFCSLMDGLYAMDNFDFEDAVGHLTEPSVIPVEPHKVLSTLVSHAGPNGPRLATTFVQTVQPVLDTDASINDYFCALRAISIESAFLYQRTVPSRIQPDLFKSLIDYCLTIKKESNALKLINLPFTHEEQEIFESYIQDSSIPAAHDTLITRQMHQGQLTEALLAARSAHYQNEPELEGVNWAGLARGLSLGIGPREG</sequence>
<dbReference type="InParanoid" id="A0A3N4K7L6"/>
<gene>
    <name evidence="4" type="ORF">P167DRAFT_108617</name>
</gene>
<evidence type="ECO:0000259" key="3">
    <source>
        <dbReference type="Pfam" id="PF13934"/>
    </source>
</evidence>
<protein>
    <recommendedName>
        <fullName evidence="3">ELYS-like domain-containing protein</fullName>
    </recommendedName>
</protein>
<comment type="subcellular location">
    <subcellularLocation>
        <location evidence="1">Nucleus</location>
    </subcellularLocation>
</comment>
<dbReference type="InterPro" id="IPR025151">
    <property type="entry name" value="ELYS_dom"/>
</dbReference>
<proteinExistence type="predicted"/>
<dbReference type="STRING" id="1392247.A0A3N4K7L6"/>
<accession>A0A3N4K7L6</accession>
<dbReference type="Proteomes" id="UP000277580">
    <property type="component" value="Unassembled WGS sequence"/>
</dbReference>
<keyword evidence="2" id="KW-0539">Nucleus</keyword>